<gene>
    <name evidence="6" type="ORF">CC99x_010135</name>
    <name evidence="5" type="ORF">CC99x_01867</name>
</gene>
<dbReference type="RefSeq" id="WP_057624979.1">
    <property type="nucleotide sequence ID" value="NZ_LKHV02000001.1"/>
</dbReference>
<reference evidence="6" key="2">
    <citation type="journal article" date="2016" name="Genome Announc.">
        <title>Draft Genome Sequences of Two Novel Amoeba-Resistant Intranuclear Bacteria, 'Candidatus Berkiella cookevillensis' and 'Candidatus Berkiella aquae'.</title>
        <authorList>
            <person name="Mehari Y.T."/>
            <person name="Arivett B.A."/>
            <person name="Farone A.L."/>
            <person name="Gunderson J.H."/>
            <person name="Farone M.B."/>
        </authorList>
    </citation>
    <scope>NUCLEOTIDE SEQUENCE</scope>
    <source>
        <strain evidence="6">CC99</strain>
    </source>
</reference>
<feature type="repeat" description="TPR" evidence="3">
    <location>
        <begin position="529"/>
        <end position="562"/>
    </location>
</feature>
<name>A0A0Q9YC01_9GAMM</name>
<dbReference type="OrthoDB" id="9766710at2"/>
<dbReference type="EMBL" id="LKHV01000009">
    <property type="protein sequence ID" value="KRG18155.1"/>
    <property type="molecule type" value="Genomic_DNA"/>
</dbReference>
<keyword evidence="4" id="KW-0732">Signal</keyword>
<accession>A0A0Q9YC01</accession>
<feature type="signal peptide" evidence="4">
    <location>
        <begin position="1"/>
        <end position="20"/>
    </location>
</feature>
<evidence type="ECO:0000256" key="1">
    <source>
        <dbReference type="ARBA" id="ARBA00022737"/>
    </source>
</evidence>
<dbReference type="InterPro" id="IPR051685">
    <property type="entry name" value="Ycf3/AcsC/BcsC/TPR_MFPF"/>
</dbReference>
<keyword evidence="2 3" id="KW-0802">TPR repeat</keyword>
<dbReference type="SUPFAM" id="SSF48452">
    <property type="entry name" value="TPR-like"/>
    <property type="match status" value="2"/>
</dbReference>
<dbReference type="STRING" id="437022.CC99x_01867"/>
<feature type="chain" id="PRO_5043129615" evidence="4">
    <location>
        <begin position="21"/>
        <end position="579"/>
    </location>
</feature>
<dbReference type="Pfam" id="PF14559">
    <property type="entry name" value="TPR_19"/>
    <property type="match status" value="1"/>
</dbReference>
<dbReference type="Proteomes" id="UP000051494">
    <property type="component" value="Unassembled WGS sequence"/>
</dbReference>
<dbReference type="InterPro" id="IPR011990">
    <property type="entry name" value="TPR-like_helical_dom_sf"/>
</dbReference>
<protein>
    <submittedName>
        <fullName evidence="5">Tetratricopeptide repeat protein</fullName>
    </submittedName>
</protein>
<keyword evidence="7" id="KW-1185">Reference proteome</keyword>
<dbReference type="Gene3D" id="1.25.40.10">
    <property type="entry name" value="Tetratricopeptide repeat domain"/>
    <property type="match status" value="3"/>
</dbReference>
<keyword evidence="1" id="KW-0677">Repeat</keyword>
<dbReference type="EMBL" id="LKHV02000001">
    <property type="protein sequence ID" value="MCS5709264.1"/>
    <property type="molecule type" value="Genomic_DNA"/>
</dbReference>
<evidence type="ECO:0000256" key="4">
    <source>
        <dbReference type="SAM" id="SignalP"/>
    </source>
</evidence>
<dbReference type="PANTHER" id="PTHR44943:SF8">
    <property type="entry name" value="TPR REPEAT-CONTAINING PROTEIN MJ0263"/>
    <property type="match status" value="1"/>
</dbReference>
<evidence type="ECO:0000313" key="7">
    <source>
        <dbReference type="Proteomes" id="UP000051494"/>
    </source>
</evidence>
<organism evidence="5">
    <name type="scientific">Candidatus Berkiella cookevillensis</name>
    <dbReference type="NCBI Taxonomy" id="437022"/>
    <lineage>
        <taxon>Bacteria</taxon>
        <taxon>Pseudomonadati</taxon>
        <taxon>Pseudomonadota</taxon>
        <taxon>Gammaproteobacteria</taxon>
        <taxon>Candidatus Berkiellales</taxon>
        <taxon>Candidatus Berkiellaceae</taxon>
        <taxon>Candidatus Berkiella</taxon>
    </lineage>
</organism>
<evidence type="ECO:0000256" key="3">
    <source>
        <dbReference type="PROSITE-ProRule" id="PRU00339"/>
    </source>
</evidence>
<evidence type="ECO:0000313" key="5">
    <source>
        <dbReference type="EMBL" id="KRG18155.1"/>
    </source>
</evidence>
<dbReference type="PROSITE" id="PS50005">
    <property type="entry name" value="TPR"/>
    <property type="match status" value="1"/>
</dbReference>
<reference evidence="5" key="1">
    <citation type="submission" date="2015-09" db="EMBL/GenBank/DDBJ databases">
        <title>Draft Genome Sequences of Two Novel Amoeba-resistant Intranuclear Bacteria, Candidatus Berkiella cookevillensis and Candidatus Berkiella aquae.</title>
        <authorList>
            <person name="Mehari Y.T."/>
            <person name="Arivett B.A."/>
            <person name="Farone A.L."/>
            <person name="Gunderson J.H."/>
            <person name="Farone M.B."/>
        </authorList>
    </citation>
    <scope>NUCLEOTIDE SEQUENCE [LARGE SCALE GENOMIC DNA]</scope>
    <source>
        <strain evidence="5">CC99</strain>
    </source>
</reference>
<dbReference type="AlphaFoldDB" id="A0A0Q9YC01"/>
<sequence length="579" mass="65111">MKLAATSFVVLLLASTTLFANTDNTVKKASEQESSSVNKPSTQPAPVQNTPAESLYQILAAEFALDRIEPEIALANYIAAAKQTQDKKVAKRATEIALTVASLDVALQPATLWAKLAQNDLEAQITIAAIYLRLHNPQEAEPFLIQLAKINPELANQHFLLLYQQLPEESEKAELVKSLTQISKENAKPFGAELSLAEIYLSQKKIKEALIFSELAIKKQPDSLESIRIHSLALASINKLPEAIKLIEEKLKAKPSLDLKEYYLDFLTSNQQIEPAKAVLKDIVKNNTLDAEQQLELAKFAMQAQWYPEAESLLDTLKNTDESKDIAHYFLARLAELRNNTKAATEWYKQVLTGPFHVLSQIRASTLLSEVKDYKGALEVIRHTQAQTDEDYKRILLSEVDILMESNQYEAALEKLNAALNEDPEDVDLRYTRSLVTTSLKKIDLAESDLKWIIEHDESHVDALNALGYLLTNHTKRYKEAHEYLSTALKLSPNNPVVLDSMGWLEYKMGNLEKSLEILQKAAGIIPDPEIAAHLGEVLWHMKDYQKAQDVWNQGLALNPKNENILDAMKRLITKTQKK</sequence>
<evidence type="ECO:0000313" key="6">
    <source>
        <dbReference type="EMBL" id="MCS5709264.1"/>
    </source>
</evidence>
<comment type="caution">
    <text evidence="5">The sequence shown here is derived from an EMBL/GenBank/DDBJ whole genome shotgun (WGS) entry which is preliminary data.</text>
</comment>
<reference evidence="6" key="3">
    <citation type="submission" date="2021-06" db="EMBL/GenBank/DDBJ databases">
        <title>Genomic Description and Analysis of Intracellular Bacteria, Candidatus Berkiella cookevillensis and Candidatus Berkiella aquae.</title>
        <authorList>
            <person name="Kidane D.T."/>
            <person name="Mehari Y.T."/>
            <person name="Rice F.C."/>
            <person name="Arivett B.A."/>
            <person name="Farone A.L."/>
            <person name="Berk S.G."/>
            <person name="Farone M.B."/>
        </authorList>
    </citation>
    <scope>NUCLEOTIDE SEQUENCE</scope>
    <source>
        <strain evidence="6">CC99</strain>
    </source>
</reference>
<dbReference type="PANTHER" id="PTHR44943">
    <property type="entry name" value="CELLULOSE SYNTHASE OPERON PROTEIN C"/>
    <property type="match status" value="1"/>
</dbReference>
<evidence type="ECO:0000256" key="2">
    <source>
        <dbReference type="ARBA" id="ARBA00022803"/>
    </source>
</evidence>
<proteinExistence type="predicted"/>
<dbReference type="SMART" id="SM00028">
    <property type="entry name" value="TPR"/>
    <property type="match status" value="7"/>
</dbReference>
<dbReference type="InterPro" id="IPR019734">
    <property type="entry name" value="TPR_rpt"/>
</dbReference>